<dbReference type="Proteomes" id="UP000803844">
    <property type="component" value="Unassembled WGS sequence"/>
</dbReference>
<evidence type="ECO:0000313" key="3">
    <source>
        <dbReference type="Proteomes" id="UP000803844"/>
    </source>
</evidence>
<dbReference type="OrthoDB" id="3599883at2759"/>
<proteinExistence type="predicted"/>
<dbReference type="GeneID" id="63833567"/>
<protein>
    <submittedName>
        <fullName evidence="2">Uncharacterized protein</fullName>
    </submittedName>
</protein>
<feature type="region of interest" description="Disordered" evidence="1">
    <location>
        <begin position="222"/>
        <end position="243"/>
    </location>
</feature>
<organism evidence="2 3">
    <name type="scientific">Cryphonectria parasitica (strain ATCC 38755 / EP155)</name>
    <dbReference type="NCBI Taxonomy" id="660469"/>
    <lineage>
        <taxon>Eukaryota</taxon>
        <taxon>Fungi</taxon>
        <taxon>Dikarya</taxon>
        <taxon>Ascomycota</taxon>
        <taxon>Pezizomycotina</taxon>
        <taxon>Sordariomycetes</taxon>
        <taxon>Sordariomycetidae</taxon>
        <taxon>Diaporthales</taxon>
        <taxon>Cryphonectriaceae</taxon>
        <taxon>Cryphonectria-Endothia species complex</taxon>
        <taxon>Cryphonectria</taxon>
    </lineage>
</organism>
<name>A0A9P4YCJ4_CRYP1</name>
<feature type="region of interest" description="Disordered" evidence="1">
    <location>
        <begin position="1"/>
        <end position="64"/>
    </location>
</feature>
<feature type="non-terminal residue" evidence="2">
    <location>
        <position position="1"/>
    </location>
</feature>
<reference evidence="2" key="1">
    <citation type="journal article" date="2020" name="Phytopathology">
        <title>Genome sequence of the chestnut blight fungus Cryphonectria parasitica EP155: A fundamental resource for an archetypical invasive plant pathogen.</title>
        <authorList>
            <person name="Crouch J.A."/>
            <person name="Dawe A."/>
            <person name="Aerts A."/>
            <person name="Barry K."/>
            <person name="Churchill A.C.L."/>
            <person name="Grimwood J."/>
            <person name="Hillman B."/>
            <person name="Milgroom M.G."/>
            <person name="Pangilinan J."/>
            <person name="Smith M."/>
            <person name="Salamov A."/>
            <person name="Schmutz J."/>
            <person name="Yadav J."/>
            <person name="Grigoriev I.V."/>
            <person name="Nuss D."/>
        </authorList>
    </citation>
    <scope>NUCLEOTIDE SEQUENCE</scope>
    <source>
        <strain evidence="2">EP155</strain>
    </source>
</reference>
<feature type="compositionally biased region" description="Basic residues" evidence="1">
    <location>
        <begin position="1"/>
        <end position="10"/>
    </location>
</feature>
<dbReference type="InterPro" id="IPR024368">
    <property type="entry name" value="Ecl1/2/3"/>
</dbReference>
<accession>A0A9P4YCJ4</accession>
<dbReference type="RefSeq" id="XP_040781121.1">
    <property type="nucleotide sequence ID" value="XM_040916438.1"/>
</dbReference>
<feature type="compositionally biased region" description="Low complexity" evidence="1">
    <location>
        <begin position="194"/>
        <end position="208"/>
    </location>
</feature>
<dbReference type="AlphaFoldDB" id="A0A9P4YCJ4"/>
<evidence type="ECO:0000313" key="2">
    <source>
        <dbReference type="EMBL" id="KAF3770160.1"/>
    </source>
</evidence>
<dbReference type="EMBL" id="MU032344">
    <property type="protein sequence ID" value="KAF3770160.1"/>
    <property type="molecule type" value="Genomic_DNA"/>
</dbReference>
<evidence type="ECO:0000256" key="1">
    <source>
        <dbReference type="SAM" id="MobiDB-lite"/>
    </source>
</evidence>
<dbReference type="Pfam" id="PF12855">
    <property type="entry name" value="Ecl1"/>
    <property type="match status" value="1"/>
</dbReference>
<gene>
    <name evidence="2" type="ORF">M406DRAFT_246982</name>
</gene>
<keyword evidence="3" id="KW-1185">Reference proteome</keyword>
<sequence>PMYHHRRKSGHNSANTSYTDVRKAVTVTDPSSRHKASRPAMTRRGTSQFGSKLGKNPREREREMEDEYWLSDERESFPLFCMTCEKQFVPQDEKAIYCSEASTPRTLTLRTRTSPNYPFYAAGDPEPRDIIPRASPSRPHSMLISPPTSPQSTSHHHTSAVSALRSLSAGEPSPPTPSGGSYPTTMWPFSSRNTTSPSTSYGSRPSSTVYSSTYDNYGYTMAAQGSDRPLPSRRPAAYSRPKSIELVTPIQPVTGMNSR</sequence>
<comment type="caution">
    <text evidence="2">The sequence shown here is derived from an EMBL/GenBank/DDBJ whole genome shotgun (WGS) entry which is preliminary data.</text>
</comment>
<feature type="region of interest" description="Disordered" evidence="1">
    <location>
        <begin position="109"/>
        <end position="209"/>
    </location>
</feature>